<feature type="non-terminal residue" evidence="1">
    <location>
        <position position="1"/>
    </location>
</feature>
<protein>
    <submittedName>
        <fullName evidence="1">Uncharacterized protein</fullName>
    </submittedName>
</protein>
<organism evidence="1">
    <name type="scientific">marine metagenome</name>
    <dbReference type="NCBI Taxonomy" id="408172"/>
    <lineage>
        <taxon>unclassified sequences</taxon>
        <taxon>metagenomes</taxon>
        <taxon>ecological metagenomes</taxon>
    </lineage>
</organism>
<name>A0A382PY52_9ZZZZ</name>
<reference evidence="1" key="1">
    <citation type="submission" date="2018-05" db="EMBL/GenBank/DDBJ databases">
        <authorList>
            <person name="Lanie J.A."/>
            <person name="Ng W.-L."/>
            <person name="Kazmierczak K.M."/>
            <person name="Andrzejewski T.M."/>
            <person name="Davidsen T.M."/>
            <person name="Wayne K.J."/>
            <person name="Tettelin H."/>
            <person name="Glass J.I."/>
            <person name="Rusch D."/>
            <person name="Podicherti R."/>
            <person name="Tsui H.-C.T."/>
            <person name="Winkler M.E."/>
        </authorList>
    </citation>
    <scope>NUCLEOTIDE SEQUENCE</scope>
</reference>
<accession>A0A382PY52</accession>
<sequence>SPRKHFVPNFHKTLGQYGFYSESNKYFHFTFLPAPFSTLTHRFLHKAEAKLDVLDRTPLRIFGATQLICARKVS</sequence>
<dbReference type="AlphaFoldDB" id="A0A382PY52"/>
<dbReference type="EMBL" id="UINC01110200">
    <property type="protein sequence ID" value="SVC77548.1"/>
    <property type="molecule type" value="Genomic_DNA"/>
</dbReference>
<evidence type="ECO:0000313" key="1">
    <source>
        <dbReference type="EMBL" id="SVC77548.1"/>
    </source>
</evidence>
<proteinExistence type="predicted"/>
<gene>
    <name evidence="1" type="ORF">METZ01_LOCUS330402</name>
</gene>